<feature type="domain" description="Cadherin" evidence="6">
    <location>
        <begin position="1"/>
        <end position="44"/>
    </location>
</feature>
<dbReference type="GO" id="GO:0007156">
    <property type="term" value="P:homophilic cell adhesion via plasma membrane adhesion molecules"/>
    <property type="evidence" value="ECO:0007669"/>
    <property type="project" value="InterPro"/>
</dbReference>
<sequence length="131" mass="14291">MDRESVAHVTLIILATDSSLPPVNTATTTVSIDVLDENDNAPIFTMPSTLGRDAVGAAEDLSGPTNFTVTENQLPYTRLKTQLAAFDPDQVALKPSIFGKGHPHQVVRHSGANNTCKAKYRWHILCHPRNM</sequence>
<dbReference type="PROSITE" id="PS50268">
    <property type="entry name" value="CADHERIN_2"/>
    <property type="match status" value="1"/>
</dbReference>
<dbReference type="InterPro" id="IPR020894">
    <property type="entry name" value="Cadherin_CS"/>
</dbReference>
<dbReference type="PANTHER" id="PTHR24027">
    <property type="entry name" value="CADHERIN-23"/>
    <property type="match status" value="1"/>
</dbReference>
<protein>
    <recommendedName>
        <fullName evidence="6">Cadherin domain-containing protein</fullName>
    </recommendedName>
</protein>
<evidence type="ECO:0000259" key="6">
    <source>
        <dbReference type="PROSITE" id="PS50268"/>
    </source>
</evidence>
<reference evidence="7" key="1">
    <citation type="submission" date="2018-11" db="EMBL/GenBank/DDBJ databases">
        <authorList>
            <consortium name="Pathogen Informatics"/>
        </authorList>
    </citation>
    <scope>NUCLEOTIDE SEQUENCE</scope>
</reference>
<dbReference type="EMBL" id="CAAALY010117233">
    <property type="protein sequence ID" value="VEL30954.1"/>
    <property type="molecule type" value="Genomic_DNA"/>
</dbReference>
<keyword evidence="4" id="KW-0472">Membrane</keyword>
<evidence type="ECO:0000256" key="5">
    <source>
        <dbReference type="PROSITE-ProRule" id="PRU00043"/>
    </source>
</evidence>
<gene>
    <name evidence="7" type="ORF">PXEA_LOCUS24394</name>
</gene>
<keyword evidence="8" id="KW-1185">Reference proteome</keyword>
<dbReference type="PANTHER" id="PTHR24027:SF438">
    <property type="entry name" value="CADHERIN 23"/>
    <property type="match status" value="1"/>
</dbReference>
<evidence type="ECO:0000256" key="1">
    <source>
        <dbReference type="ARBA" id="ARBA00004370"/>
    </source>
</evidence>
<evidence type="ECO:0000256" key="2">
    <source>
        <dbReference type="ARBA" id="ARBA00022737"/>
    </source>
</evidence>
<dbReference type="CDD" id="cd11304">
    <property type="entry name" value="Cadherin_repeat"/>
    <property type="match status" value="1"/>
</dbReference>
<dbReference type="GO" id="GO:0008013">
    <property type="term" value="F:beta-catenin binding"/>
    <property type="evidence" value="ECO:0007669"/>
    <property type="project" value="TreeGrafter"/>
</dbReference>
<keyword evidence="3 5" id="KW-0106">Calcium</keyword>
<dbReference type="GO" id="GO:0016477">
    <property type="term" value="P:cell migration"/>
    <property type="evidence" value="ECO:0007669"/>
    <property type="project" value="TreeGrafter"/>
</dbReference>
<comment type="subcellular location">
    <subcellularLocation>
        <location evidence="1">Membrane</location>
    </subcellularLocation>
</comment>
<evidence type="ECO:0000256" key="3">
    <source>
        <dbReference type="ARBA" id="ARBA00022837"/>
    </source>
</evidence>
<accession>A0A3S5B1I5</accession>
<name>A0A3S5B1I5_9PLAT</name>
<organism evidence="7 8">
    <name type="scientific">Protopolystoma xenopodis</name>
    <dbReference type="NCBI Taxonomy" id="117903"/>
    <lineage>
        <taxon>Eukaryota</taxon>
        <taxon>Metazoa</taxon>
        <taxon>Spiralia</taxon>
        <taxon>Lophotrochozoa</taxon>
        <taxon>Platyhelminthes</taxon>
        <taxon>Monogenea</taxon>
        <taxon>Polyopisthocotylea</taxon>
        <taxon>Polystomatidea</taxon>
        <taxon>Polystomatidae</taxon>
        <taxon>Protopolystoma</taxon>
    </lineage>
</organism>
<dbReference type="GO" id="GO:0005509">
    <property type="term" value="F:calcium ion binding"/>
    <property type="evidence" value="ECO:0007669"/>
    <property type="project" value="UniProtKB-UniRule"/>
</dbReference>
<dbReference type="SUPFAM" id="SSF49313">
    <property type="entry name" value="Cadherin-like"/>
    <property type="match status" value="1"/>
</dbReference>
<proteinExistence type="predicted"/>
<dbReference type="OrthoDB" id="6252479at2759"/>
<dbReference type="PROSITE" id="PS00232">
    <property type="entry name" value="CADHERIN_1"/>
    <property type="match status" value="1"/>
</dbReference>
<dbReference type="InterPro" id="IPR015919">
    <property type="entry name" value="Cadherin-like_sf"/>
</dbReference>
<evidence type="ECO:0000313" key="7">
    <source>
        <dbReference type="EMBL" id="VEL30954.1"/>
    </source>
</evidence>
<dbReference type="InterPro" id="IPR002126">
    <property type="entry name" value="Cadherin-like_dom"/>
</dbReference>
<keyword evidence="2" id="KW-0677">Repeat</keyword>
<dbReference type="AlphaFoldDB" id="A0A3S5B1I5"/>
<dbReference type="Gene3D" id="2.60.40.60">
    <property type="entry name" value="Cadherins"/>
    <property type="match status" value="1"/>
</dbReference>
<evidence type="ECO:0000256" key="4">
    <source>
        <dbReference type="ARBA" id="ARBA00023136"/>
    </source>
</evidence>
<evidence type="ECO:0000313" key="8">
    <source>
        <dbReference type="Proteomes" id="UP000784294"/>
    </source>
</evidence>
<dbReference type="GO" id="GO:0045296">
    <property type="term" value="F:cadherin binding"/>
    <property type="evidence" value="ECO:0007669"/>
    <property type="project" value="TreeGrafter"/>
</dbReference>
<dbReference type="InterPro" id="IPR039808">
    <property type="entry name" value="Cadherin"/>
</dbReference>
<comment type="caution">
    <text evidence="7">The sequence shown here is derived from an EMBL/GenBank/DDBJ whole genome shotgun (WGS) entry which is preliminary data.</text>
</comment>
<dbReference type="GO" id="GO:0016342">
    <property type="term" value="C:catenin complex"/>
    <property type="evidence" value="ECO:0007669"/>
    <property type="project" value="TreeGrafter"/>
</dbReference>
<dbReference type="Proteomes" id="UP000784294">
    <property type="component" value="Unassembled WGS sequence"/>
</dbReference>